<proteinExistence type="predicted"/>
<accession>A0A1H7C1S6</accession>
<keyword evidence="2" id="KW-1185">Reference proteome</keyword>
<evidence type="ECO:0000313" key="2">
    <source>
        <dbReference type="Proteomes" id="UP000199403"/>
    </source>
</evidence>
<dbReference type="AlphaFoldDB" id="A0A1H7C1S6"/>
<gene>
    <name evidence="1" type="ORF">SAMN05192553_11526</name>
</gene>
<dbReference type="EMBL" id="FNZH01000015">
    <property type="protein sequence ID" value="SEJ80580.1"/>
    <property type="molecule type" value="Genomic_DNA"/>
</dbReference>
<name>A0A1H7C1S6_9BACT</name>
<organism evidence="1 2">
    <name type="scientific">Cyclobacterium xiamenense</name>
    <dbReference type="NCBI Taxonomy" id="1297121"/>
    <lineage>
        <taxon>Bacteria</taxon>
        <taxon>Pseudomonadati</taxon>
        <taxon>Bacteroidota</taxon>
        <taxon>Cytophagia</taxon>
        <taxon>Cytophagales</taxon>
        <taxon>Cyclobacteriaceae</taxon>
        <taxon>Cyclobacterium</taxon>
    </lineage>
</organism>
<protein>
    <submittedName>
        <fullName evidence="1">Uncharacterized protein</fullName>
    </submittedName>
</protein>
<dbReference type="Proteomes" id="UP000199403">
    <property type="component" value="Unassembled WGS sequence"/>
</dbReference>
<sequence>MRFIQILKANVIIKVIWQYASAIYSLCCSLSTLRIQFRDGQPCYCYK</sequence>
<reference evidence="2" key="1">
    <citation type="submission" date="2016-10" db="EMBL/GenBank/DDBJ databases">
        <authorList>
            <person name="Varghese N."/>
            <person name="Submissions S."/>
        </authorList>
    </citation>
    <scope>NUCLEOTIDE SEQUENCE [LARGE SCALE GENOMIC DNA]</scope>
    <source>
        <strain evidence="2">IBRC-M 10761</strain>
    </source>
</reference>
<evidence type="ECO:0000313" key="1">
    <source>
        <dbReference type="EMBL" id="SEJ80580.1"/>
    </source>
</evidence>